<organism evidence="2 3">
    <name type="scientific">Candidatus Nitrospira nitrificans</name>
    <dbReference type="NCBI Taxonomy" id="1742973"/>
    <lineage>
        <taxon>Bacteria</taxon>
        <taxon>Pseudomonadati</taxon>
        <taxon>Nitrospirota</taxon>
        <taxon>Nitrospiria</taxon>
        <taxon>Nitrospirales</taxon>
        <taxon>Nitrospiraceae</taxon>
        <taxon>Nitrospira</taxon>
    </lineage>
</organism>
<proteinExistence type="predicted"/>
<reference evidence="3" key="1">
    <citation type="submission" date="2015-10" db="EMBL/GenBank/DDBJ databases">
        <authorList>
            <person name="Luecker S."/>
            <person name="Luecker S."/>
        </authorList>
    </citation>
    <scope>NUCLEOTIDE SEQUENCE [LARGE SCALE GENOMIC DNA]</scope>
</reference>
<accession>A0A0S4LN06</accession>
<evidence type="ECO:0000313" key="2">
    <source>
        <dbReference type="EMBL" id="CUS38318.1"/>
    </source>
</evidence>
<dbReference type="Proteomes" id="UP000198736">
    <property type="component" value="Unassembled WGS sequence"/>
</dbReference>
<dbReference type="SUPFAM" id="SSF49464">
    <property type="entry name" value="Carboxypeptidase regulatory domain-like"/>
    <property type="match status" value="1"/>
</dbReference>
<dbReference type="AlphaFoldDB" id="A0A0S4LN06"/>
<protein>
    <submittedName>
        <fullName evidence="2">Uncharacterized protein</fullName>
    </submittedName>
</protein>
<dbReference type="EMBL" id="CZPZ01000032">
    <property type="protein sequence ID" value="CUS38318.1"/>
    <property type="molecule type" value="Genomic_DNA"/>
</dbReference>
<evidence type="ECO:0000313" key="3">
    <source>
        <dbReference type="Proteomes" id="UP000198736"/>
    </source>
</evidence>
<dbReference type="STRING" id="1742973.COMA2_50024"/>
<keyword evidence="1" id="KW-0472">Membrane</keyword>
<sequence>MFPPVASATHEADHRFMVEGYVCGPDGKGLSNTEVLVKDTRISYGQVVRTDGDGYYKAMFHLHNDNLGDPLLVEARGEQQNFKVEFDPKDLESDRKIRVNFGTGCDAGGPPSWIWWGGGAVVAVVGGVIGMKLARSQRQRVKVKSRGKRKS</sequence>
<dbReference type="OrthoDB" id="9798926at2"/>
<keyword evidence="1" id="KW-1133">Transmembrane helix</keyword>
<keyword evidence="1" id="KW-0812">Transmembrane</keyword>
<gene>
    <name evidence="2" type="ORF">COMA2_50024</name>
</gene>
<dbReference type="RefSeq" id="WP_090900252.1">
    <property type="nucleotide sequence ID" value="NZ_CZPZ01000032.1"/>
</dbReference>
<evidence type="ECO:0000256" key="1">
    <source>
        <dbReference type="SAM" id="Phobius"/>
    </source>
</evidence>
<dbReference type="InterPro" id="IPR008969">
    <property type="entry name" value="CarboxyPept-like_regulatory"/>
</dbReference>
<keyword evidence="3" id="KW-1185">Reference proteome</keyword>
<name>A0A0S4LN06_9BACT</name>
<feature type="transmembrane region" description="Helical" evidence="1">
    <location>
        <begin position="113"/>
        <end position="134"/>
    </location>
</feature>